<dbReference type="AlphaFoldDB" id="A0A1H4A0A7"/>
<keyword evidence="2" id="KW-0540">Nuclease</keyword>
<dbReference type="Gene3D" id="3.60.10.10">
    <property type="entry name" value="Endonuclease/exonuclease/phosphatase"/>
    <property type="match status" value="1"/>
</dbReference>
<evidence type="ECO:0000313" key="6">
    <source>
        <dbReference type="Proteomes" id="UP000199397"/>
    </source>
</evidence>
<organism evidence="5 6">
    <name type="scientific">Thiothrix caldifontis</name>
    <dbReference type="NCBI Taxonomy" id="525918"/>
    <lineage>
        <taxon>Bacteria</taxon>
        <taxon>Pseudomonadati</taxon>
        <taxon>Pseudomonadota</taxon>
        <taxon>Gammaproteobacteria</taxon>
        <taxon>Thiotrichales</taxon>
        <taxon>Thiotrichaceae</taxon>
        <taxon>Thiothrix</taxon>
    </lineage>
</organism>
<comment type="similarity">
    <text evidence="1">Belongs to the EndA/NucM nuclease family.</text>
</comment>
<feature type="domain" description="Endonuclease/exonuclease/phosphatase" evidence="4">
    <location>
        <begin position="5"/>
        <end position="303"/>
    </location>
</feature>
<dbReference type="InterPro" id="IPR005135">
    <property type="entry name" value="Endo/exonuclease/phosphatase"/>
</dbReference>
<reference evidence="5 6" key="1">
    <citation type="submission" date="2016-10" db="EMBL/GenBank/DDBJ databases">
        <authorList>
            <person name="de Groot N.N."/>
        </authorList>
    </citation>
    <scope>NUCLEOTIDE SEQUENCE [LARGE SCALE GENOMIC DNA]</scope>
    <source>
        <strain evidence="5 6">DSM 21228</strain>
    </source>
</reference>
<dbReference type="InterPro" id="IPR036691">
    <property type="entry name" value="Endo/exonu/phosph_ase_sf"/>
</dbReference>
<evidence type="ECO:0000256" key="1">
    <source>
        <dbReference type="ARBA" id="ARBA00006429"/>
    </source>
</evidence>
<evidence type="ECO:0000256" key="2">
    <source>
        <dbReference type="ARBA" id="ARBA00022722"/>
    </source>
</evidence>
<gene>
    <name evidence="5" type="ORF">SAMN05660964_01281</name>
</gene>
<protein>
    <submittedName>
        <fullName evidence="5">Endonuclease I</fullName>
    </submittedName>
</protein>
<dbReference type="STRING" id="525918.SAMN05660964_01281"/>
<dbReference type="Pfam" id="PF04231">
    <property type="entry name" value="Endonuclease_1"/>
    <property type="match status" value="1"/>
</dbReference>
<dbReference type="GO" id="GO:0004519">
    <property type="term" value="F:endonuclease activity"/>
    <property type="evidence" value="ECO:0007669"/>
    <property type="project" value="UniProtKB-KW"/>
</dbReference>
<name>A0A1H4A0A7_9GAMM</name>
<sequence length="600" mass="69252">MKLVTFNLYQFVAHGYYWHDHTNHNTFTAAEWEQKQHWISTRLHQMNADIVGFQEVFSIPELKQLCLTAGYPHFIHVDTSRVRDDDPLVYQKSVVALASRFPIAAIHPVDIVASVHDELPLPDNFRFSRAPICADVQVPDFGILTVYVSHLKSKRPAALDMRYADTIEWQHRVADTLQRLSRGMIASLLQRGLEATLLYHHIVRRLEQDATHPIVVLGDMNDSENSIPLAALTMQERIYTIGGLEAEQWPEGITPWLYTYRLADTFRLAPNMRQRVRPFTKIHRGTGGVLDYILVSNTLNPKNNDAKAEVAHYEVWNQHLETDGIAERLQSDHGQVCVELLPCDASPDYANRIHQRPAHSIKHVADILTRQDFVAYAGGVFQAREHFKQWDSTAKWKNFWSFFFDNEYGWVTSIYGTVPINELYQKQHHSIEHIIPRDFLDRYLAHKNAPRHVRNGASTNPFNFAPSERGLNAKRSNFNFDLDGDKIVRPYNLTLHPDSFSTATGFDADHEWVIPSSNRGDIARALLYMLLVYEIDELYNRHIATLVHWAKVDSPSAWELAYNNWVYSRLGIRNPFIDTPENALQLLNNRDLLASIEYRQ</sequence>
<dbReference type="PANTHER" id="PTHR33607:SF2">
    <property type="entry name" value="ENDONUCLEASE-1"/>
    <property type="match status" value="1"/>
</dbReference>
<dbReference type="InterPro" id="IPR044925">
    <property type="entry name" value="His-Me_finger_sf"/>
</dbReference>
<accession>A0A1H4A0A7</accession>
<dbReference type="SUPFAM" id="SSF56219">
    <property type="entry name" value="DNase I-like"/>
    <property type="match status" value="1"/>
</dbReference>
<evidence type="ECO:0000313" key="5">
    <source>
        <dbReference type="EMBL" id="SEA29248.1"/>
    </source>
</evidence>
<dbReference type="RefSeq" id="WP_093066562.1">
    <property type="nucleotide sequence ID" value="NZ_FNQP01000006.1"/>
</dbReference>
<keyword evidence="3" id="KW-0378">Hydrolase</keyword>
<dbReference type="PANTHER" id="PTHR33607">
    <property type="entry name" value="ENDONUCLEASE-1"/>
    <property type="match status" value="1"/>
</dbReference>
<proteinExistence type="inferred from homology"/>
<evidence type="ECO:0000256" key="3">
    <source>
        <dbReference type="ARBA" id="ARBA00022801"/>
    </source>
</evidence>
<dbReference type="InterPro" id="IPR007346">
    <property type="entry name" value="Endonuclease-I"/>
</dbReference>
<evidence type="ECO:0000259" key="4">
    <source>
        <dbReference type="Pfam" id="PF03372"/>
    </source>
</evidence>
<keyword evidence="6" id="KW-1185">Reference proteome</keyword>
<dbReference type="Proteomes" id="UP000199397">
    <property type="component" value="Unassembled WGS sequence"/>
</dbReference>
<dbReference type="OrthoDB" id="833328at2"/>
<dbReference type="SUPFAM" id="SSF54060">
    <property type="entry name" value="His-Me finger endonucleases"/>
    <property type="match status" value="1"/>
</dbReference>
<keyword evidence="5" id="KW-0255">Endonuclease</keyword>
<dbReference type="GO" id="GO:0016787">
    <property type="term" value="F:hydrolase activity"/>
    <property type="evidence" value="ECO:0007669"/>
    <property type="project" value="UniProtKB-KW"/>
</dbReference>
<dbReference type="EMBL" id="FNQP01000006">
    <property type="protein sequence ID" value="SEA29248.1"/>
    <property type="molecule type" value="Genomic_DNA"/>
</dbReference>
<dbReference type="Pfam" id="PF03372">
    <property type="entry name" value="Exo_endo_phos"/>
    <property type="match status" value="1"/>
</dbReference>